<keyword evidence="3" id="KW-1185">Reference proteome</keyword>
<name>A0AAV1LZA9_9NEOP</name>
<dbReference type="CDD" id="cd01650">
    <property type="entry name" value="RT_nLTR_like"/>
    <property type="match status" value="1"/>
</dbReference>
<dbReference type="InterPro" id="IPR043502">
    <property type="entry name" value="DNA/RNA_pol_sf"/>
</dbReference>
<dbReference type="SUPFAM" id="SSF56672">
    <property type="entry name" value="DNA/RNA polymerases"/>
    <property type="match status" value="1"/>
</dbReference>
<sequence>MITLILDYVTPIITHIINQSLLSGDFPSLWRKAFVMPLPKIKNPSTFSHFRPISILPFLSKVLEAIVHKQISSYIFKNNFLSTYQSGFRPGHSTTTALLKVTEDLRTGKENSKLTVLILIDFSNAFNAVDHDILLTILYHLGFSSSARGWFSSYLRGRQQVIRVGQIISDWCPLSAGVPQGGILSPLLFSVFINLITPHIRRSYHLYADDLQIYAQAEVAFIDDVIEKLNCDLNCISNWSNRFGIRVNPSKCQAIVVGSSRRLTKIDMK</sequence>
<evidence type="ECO:0000313" key="2">
    <source>
        <dbReference type="EMBL" id="CAK1600393.1"/>
    </source>
</evidence>
<protein>
    <recommendedName>
        <fullName evidence="1">Reverse transcriptase domain-containing protein</fullName>
    </recommendedName>
</protein>
<organism evidence="2 3">
    <name type="scientific">Parnassius mnemosyne</name>
    <name type="common">clouded apollo</name>
    <dbReference type="NCBI Taxonomy" id="213953"/>
    <lineage>
        <taxon>Eukaryota</taxon>
        <taxon>Metazoa</taxon>
        <taxon>Ecdysozoa</taxon>
        <taxon>Arthropoda</taxon>
        <taxon>Hexapoda</taxon>
        <taxon>Insecta</taxon>
        <taxon>Pterygota</taxon>
        <taxon>Neoptera</taxon>
        <taxon>Endopterygota</taxon>
        <taxon>Lepidoptera</taxon>
        <taxon>Glossata</taxon>
        <taxon>Ditrysia</taxon>
        <taxon>Papilionoidea</taxon>
        <taxon>Papilionidae</taxon>
        <taxon>Parnassiinae</taxon>
        <taxon>Parnassini</taxon>
        <taxon>Parnassius</taxon>
        <taxon>Driopa</taxon>
    </lineage>
</organism>
<dbReference type="GO" id="GO:0071897">
    <property type="term" value="P:DNA biosynthetic process"/>
    <property type="evidence" value="ECO:0007669"/>
    <property type="project" value="UniProtKB-ARBA"/>
</dbReference>
<dbReference type="InterPro" id="IPR000477">
    <property type="entry name" value="RT_dom"/>
</dbReference>
<reference evidence="2 3" key="1">
    <citation type="submission" date="2023-11" db="EMBL/GenBank/DDBJ databases">
        <authorList>
            <person name="Hedman E."/>
            <person name="Englund M."/>
            <person name="Stromberg M."/>
            <person name="Nyberg Akerstrom W."/>
            <person name="Nylinder S."/>
            <person name="Jareborg N."/>
            <person name="Kallberg Y."/>
            <person name="Kronander E."/>
        </authorList>
    </citation>
    <scope>NUCLEOTIDE SEQUENCE [LARGE SCALE GENOMIC DNA]</scope>
</reference>
<dbReference type="PROSITE" id="PS50878">
    <property type="entry name" value="RT_POL"/>
    <property type="match status" value="1"/>
</dbReference>
<proteinExistence type="predicted"/>
<dbReference type="EMBL" id="CAVLGL010000115">
    <property type="protein sequence ID" value="CAK1600393.1"/>
    <property type="molecule type" value="Genomic_DNA"/>
</dbReference>
<dbReference type="PANTHER" id="PTHR33332">
    <property type="entry name" value="REVERSE TRANSCRIPTASE DOMAIN-CONTAINING PROTEIN"/>
    <property type="match status" value="1"/>
</dbReference>
<gene>
    <name evidence="2" type="ORF">PARMNEM_LOCUS19161</name>
</gene>
<comment type="caution">
    <text evidence="2">The sequence shown here is derived from an EMBL/GenBank/DDBJ whole genome shotgun (WGS) entry which is preliminary data.</text>
</comment>
<dbReference type="AlphaFoldDB" id="A0AAV1LZA9"/>
<dbReference type="Proteomes" id="UP001314205">
    <property type="component" value="Unassembled WGS sequence"/>
</dbReference>
<evidence type="ECO:0000259" key="1">
    <source>
        <dbReference type="PROSITE" id="PS50878"/>
    </source>
</evidence>
<dbReference type="Pfam" id="PF00078">
    <property type="entry name" value="RVT_1"/>
    <property type="match status" value="1"/>
</dbReference>
<feature type="domain" description="Reverse transcriptase" evidence="1">
    <location>
        <begin position="19"/>
        <end position="269"/>
    </location>
</feature>
<accession>A0AAV1LZA9</accession>
<evidence type="ECO:0000313" key="3">
    <source>
        <dbReference type="Proteomes" id="UP001314205"/>
    </source>
</evidence>